<feature type="signal peptide" evidence="1">
    <location>
        <begin position="1"/>
        <end position="20"/>
    </location>
</feature>
<gene>
    <name evidence="2" type="ORF">SAMN04515674_102525</name>
</gene>
<organism evidence="2 3">
    <name type="scientific">Pseudarcicella hirudinis</name>
    <dbReference type="NCBI Taxonomy" id="1079859"/>
    <lineage>
        <taxon>Bacteria</taxon>
        <taxon>Pseudomonadati</taxon>
        <taxon>Bacteroidota</taxon>
        <taxon>Cytophagia</taxon>
        <taxon>Cytophagales</taxon>
        <taxon>Flectobacillaceae</taxon>
        <taxon>Pseudarcicella</taxon>
    </lineage>
</organism>
<sequence>MKKVLSIAVLIGASVSSLFAQEVPKNDPGFSVNNYKHPNKAKAAQKAKTEGTSVEVTTFKGLEGQLVDANYHHPKYAPRPKLLVAESEAIDKEHNNPLNSSRNYKLAYVKSKKGEIQKNADSLALNTDKAE</sequence>
<dbReference type="OrthoDB" id="956625at2"/>
<name>A0A1I5PKP8_9BACT</name>
<evidence type="ECO:0000313" key="2">
    <source>
        <dbReference type="EMBL" id="SFP34664.1"/>
    </source>
</evidence>
<evidence type="ECO:0000256" key="1">
    <source>
        <dbReference type="SAM" id="SignalP"/>
    </source>
</evidence>
<accession>A0A1I5PKP8</accession>
<proteinExistence type="predicted"/>
<feature type="chain" id="PRO_5011773886" evidence="1">
    <location>
        <begin position="21"/>
        <end position="131"/>
    </location>
</feature>
<protein>
    <submittedName>
        <fullName evidence="2">Uncharacterized protein</fullName>
    </submittedName>
</protein>
<keyword evidence="1" id="KW-0732">Signal</keyword>
<dbReference type="RefSeq" id="WP_143095157.1">
    <property type="nucleotide sequence ID" value="NZ_FOXH01000002.1"/>
</dbReference>
<reference evidence="2 3" key="1">
    <citation type="submission" date="2016-10" db="EMBL/GenBank/DDBJ databases">
        <authorList>
            <person name="de Groot N.N."/>
        </authorList>
    </citation>
    <scope>NUCLEOTIDE SEQUENCE [LARGE SCALE GENOMIC DNA]</scope>
    <source>
        <strain evidence="3">E92,LMG 26720,CCM 7988</strain>
    </source>
</reference>
<dbReference type="AlphaFoldDB" id="A0A1I5PKP8"/>
<keyword evidence="3" id="KW-1185">Reference proteome</keyword>
<dbReference type="EMBL" id="FOXH01000002">
    <property type="protein sequence ID" value="SFP34664.1"/>
    <property type="molecule type" value="Genomic_DNA"/>
</dbReference>
<evidence type="ECO:0000313" key="3">
    <source>
        <dbReference type="Proteomes" id="UP000199306"/>
    </source>
</evidence>
<dbReference type="Proteomes" id="UP000199306">
    <property type="component" value="Unassembled WGS sequence"/>
</dbReference>